<dbReference type="PROSITE" id="PS51755">
    <property type="entry name" value="OMPR_PHOB"/>
    <property type="match status" value="1"/>
</dbReference>
<dbReference type="GO" id="GO:0005829">
    <property type="term" value="C:cytosol"/>
    <property type="evidence" value="ECO:0007669"/>
    <property type="project" value="TreeGrafter"/>
</dbReference>
<dbReference type="PANTHER" id="PTHR48111:SF40">
    <property type="entry name" value="PHOSPHATE REGULON TRANSCRIPTIONAL REGULATORY PROTEIN PHOB"/>
    <property type="match status" value="1"/>
</dbReference>
<evidence type="ECO:0000256" key="4">
    <source>
        <dbReference type="PROSITE-ProRule" id="PRU00169"/>
    </source>
</evidence>
<dbReference type="GO" id="GO:0006355">
    <property type="term" value="P:regulation of DNA-templated transcription"/>
    <property type="evidence" value="ECO:0007669"/>
    <property type="project" value="InterPro"/>
</dbReference>
<dbReference type="OrthoDB" id="9802426at2"/>
<evidence type="ECO:0000313" key="9">
    <source>
        <dbReference type="Proteomes" id="UP000321172"/>
    </source>
</evidence>
<dbReference type="GO" id="GO:0032993">
    <property type="term" value="C:protein-DNA complex"/>
    <property type="evidence" value="ECO:0007669"/>
    <property type="project" value="TreeGrafter"/>
</dbReference>
<name>A0A5B8S1K8_9SPHN</name>
<protein>
    <submittedName>
        <fullName evidence="8">Response regulator</fullName>
    </submittedName>
</protein>
<dbReference type="SUPFAM" id="SSF46894">
    <property type="entry name" value="C-terminal effector domain of the bipartite response regulators"/>
    <property type="match status" value="1"/>
</dbReference>
<dbReference type="PANTHER" id="PTHR48111">
    <property type="entry name" value="REGULATOR OF RPOS"/>
    <property type="match status" value="1"/>
</dbReference>
<dbReference type="EMBL" id="CP042345">
    <property type="protein sequence ID" value="QEA14745.1"/>
    <property type="molecule type" value="Genomic_DNA"/>
</dbReference>
<dbReference type="GO" id="GO:0000976">
    <property type="term" value="F:transcription cis-regulatory region binding"/>
    <property type="evidence" value="ECO:0007669"/>
    <property type="project" value="TreeGrafter"/>
</dbReference>
<dbReference type="InterPro" id="IPR039420">
    <property type="entry name" value="WalR-like"/>
</dbReference>
<dbReference type="InterPro" id="IPR016032">
    <property type="entry name" value="Sig_transdc_resp-reg_C-effctor"/>
</dbReference>
<feature type="modified residue" description="4-aspartylphosphate" evidence="4">
    <location>
        <position position="49"/>
    </location>
</feature>
<dbReference type="SUPFAM" id="SSF52172">
    <property type="entry name" value="CheY-like"/>
    <property type="match status" value="1"/>
</dbReference>
<evidence type="ECO:0000256" key="1">
    <source>
        <dbReference type="ARBA" id="ARBA00022553"/>
    </source>
</evidence>
<dbReference type="PROSITE" id="PS50110">
    <property type="entry name" value="RESPONSE_REGULATORY"/>
    <property type="match status" value="1"/>
</dbReference>
<sequence>MPANATVLITAPPPALLQGLRRRRPDLTVAPLEEGFPEAVPGPVWCFVDWLLPDRSGLEMVRTLREARATRDSHITMVLESPEPDDKRRALRAGADDYLVGPLSAEQLLERLATYEAKPAAPSTPRRKLAHGELVLDLNAHQVRYQGRLLVLRPNELRLLAHFLEHPDQVFSRTALIERIGKDEEVSDERTVDVWVGRLRRALVAQGAPDPLRTVRSAGYVLDSLPDTN</sequence>
<dbReference type="Gene3D" id="3.40.50.2300">
    <property type="match status" value="1"/>
</dbReference>
<proteinExistence type="predicted"/>
<dbReference type="GO" id="GO:0000156">
    <property type="term" value="F:phosphorelay response regulator activity"/>
    <property type="evidence" value="ECO:0007669"/>
    <property type="project" value="TreeGrafter"/>
</dbReference>
<keyword evidence="3 5" id="KW-0238">DNA-binding</keyword>
<feature type="domain" description="OmpR/PhoB-type" evidence="7">
    <location>
        <begin position="126"/>
        <end position="224"/>
    </location>
</feature>
<dbReference type="InterPro" id="IPR036388">
    <property type="entry name" value="WH-like_DNA-bd_sf"/>
</dbReference>
<feature type="DNA-binding region" description="OmpR/PhoB-type" evidence="5">
    <location>
        <begin position="126"/>
        <end position="224"/>
    </location>
</feature>
<keyword evidence="1 4" id="KW-0597">Phosphoprotein</keyword>
<evidence type="ECO:0000259" key="6">
    <source>
        <dbReference type="PROSITE" id="PS50110"/>
    </source>
</evidence>
<dbReference type="InterPro" id="IPR001867">
    <property type="entry name" value="OmpR/PhoB-type_DNA-bd"/>
</dbReference>
<dbReference type="RefSeq" id="WP_147088726.1">
    <property type="nucleotide sequence ID" value="NZ_BAABJD010000002.1"/>
</dbReference>
<dbReference type="Proteomes" id="UP000321172">
    <property type="component" value="Chromosome"/>
</dbReference>
<gene>
    <name evidence="8" type="ORF">FRF71_00595</name>
</gene>
<dbReference type="InterPro" id="IPR011006">
    <property type="entry name" value="CheY-like_superfamily"/>
</dbReference>
<dbReference type="Pfam" id="PF00486">
    <property type="entry name" value="Trans_reg_C"/>
    <property type="match status" value="1"/>
</dbReference>
<evidence type="ECO:0000256" key="3">
    <source>
        <dbReference type="ARBA" id="ARBA00023125"/>
    </source>
</evidence>
<keyword evidence="2" id="KW-0902">Two-component regulatory system</keyword>
<dbReference type="Gene3D" id="1.10.10.10">
    <property type="entry name" value="Winged helix-like DNA-binding domain superfamily/Winged helix DNA-binding domain"/>
    <property type="match status" value="1"/>
</dbReference>
<dbReference type="SMART" id="SM00862">
    <property type="entry name" value="Trans_reg_C"/>
    <property type="match status" value="1"/>
</dbReference>
<dbReference type="Pfam" id="PF00072">
    <property type="entry name" value="Response_reg"/>
    <property type="match status" value="1"/>
</dbReference>
<feature type="domain" description="Response regulatory" evidence="6">
    <location>
        <begin position="1"/>
        <end position="116"/>
    </location>
</feature>
<reference evidence="8 9" key="1">
    <citation type="journal article" date="2013" name="J. Microbiol. Biotechnol.">
        <title>Novosphingobium ginsenosidimutans sp. nov., with the ability to convert ginsenoside.</title>
        <authorList>
            <person name="Kim J.K."/>
            <person name="He D."/>
            <person name="Liu Q.M."/>
            <person name="Park H.Y."/>
            <person name="Jung M.S."/>
            <person name="Yoon M.H."/>
            <person name="Kim S.C."/>
            <person name="Im W.T."/>
        </authorList>
    </citation>
    <scope>NUCLEOTIDE SEQUENCE [LARGE SCALE GENOMIC DNA]</scope>
    <source>
        <strain evidence="8 9">FW-6</strain>
    </source>
</reference>
<dbReference type="InterPro" id="IPR001789">
    <property type="entry name" value="Sig_transdc_resp-reg_receiver"/>
</dbReference>
<dbReference type="AlphaFoldDB" id="A0A5B8S1K8"/>
<evidence type="ECO:0000256" key="2">
    <source>
        <dbReference type="ARBA" id="ARBA00023012"/>
    </source>
</evidence>
<dbReference type="CDD" id="cd00383">
    <property type="entry name" value="trans_reg_C"/>
    <property type="match status" value="1"/>
</dbReference>
<accession>A0A5B8S1K8</accession>
<evidence type="ECO:0000313" key="8">
    <source>
        <dbReference type="EMBL" id="QEA14745.1"/>
    </source>
</evidence>
<evidence type="ECO:0000256" key="5">
    <source>
        <dbReference type="PROSITE-ProRule" id="PRU01091"/>
    </source>
</evidence>
<organism evidence="8 9">
    <name type="scientific">Novosphingobium ginsenosidimutans</name>
    <dbReference type="NCBI Taxonomy" id="1176536"/>
    <lineage>
        <taxon>Bacteria</taxon>
        <taxon>Pseudomonadati</taxon>
        <taxon>Pseudomonadota</taxon>
        <taxon>Alphaproteobacteria</taxon>
        <taxon>Sphingomonadales</taxon>
        <taxon>Sphingomonadaceae</taxon>
        <taxon>Novosphingobium</taxon>
    </lineage>
</organism>
<keyword evidence="9" id="KW-1185">Reference proteome</keyword>
<evidence type="ECO:0000259" key="7">
    <source>
        <dbReference type="PROSITE" id="PS51755"/>
    </source>
</evidence>
<dbReference type="KEGG" id="ngf:FRF71_00595"/>